<accession>A0A3P7LRU2</accession>
<feature type="compositionally biased region" description="Basic and acidic residues" evidence="1">
    <location>
        <begin position="960"/>
        <end position="972"/>
    </location>
</feature>
<gene>
    <name evidence="2" type="ORF">DILT_LOCUS8569</name>
</gene>
<dbReference type="OrthoDB" id="6259794at2759"/>
<evidence type="ECO:0000313" key="2">
    <source>
        <dbReference type="EMBL" id="VDN12738.1"/>
    </source>
</evidence>
<protein>
    <recommendedName>
        <fullName evidence="4">Asteroid domain-containing protein</fullName>
    </recommendedName>
</protein>
<reference evidence="2 3" key="1">
    <citation type="submission" date="2018-11" db="EMBL/GenBank/DDBJ databases">
        <authorList>
            <consortium name="Pathogen Informatics"/>
        </authorList>
    </citation>
    <scope>NUCLEOTIDE SEQUENCE [LARGE SCALE GENOMIC DNA]</scope>
</reference>
<feature type="region of interest" description="Disordered" evidence="1">
    <location>
        <begin position="817"/>
        <end position="1012"/>
    </location>
</feature>
<feature type="compositionally biased region" description="Low complexity" evidence="1">
    <location>
        <begin position="732"/>
        <end position="741"/>
    </location>
</feature>
<sequence length="1012" mass="111127">MGIRGLSSVIEGDCLNFSVVSLHDTIVVVSATEFVESLWGPENPTDGYGLSPLELALNFKRALINFLECEIHPVFVFTGLNDAAELCIKYVFSTRQSAGAAAALAVLLDCPLISNNSDNFIISCNPSQDSQKLCSRLKFIPISGLRLSPVELPSEAPVDSKARYFLQAHVYNPTESVLSRLTPVACRIFGVLFGDESCPRLKLPDEVDNAELSDDFGRFDWKISRDAHKLARWIEDIGPTSAVLSVASAVKDAGLKSLISRCVPDAVSRTQLDLREALQLAESLDLSIASEDPQMLSAIRKGTGVIIPCNMHYLIDLPSTYRKSQILRFLHLSFIYSYESVLMGVSTVNGAPPHIFEVDMNAPKDLSIYRISLRPLLLPTSVQNSPRNFVYGQFAFSPCPQIPEGLNDFALCLAVWHTQKQQETPHKQCLRHSECPFVLSACVCALASQFNRITAWNVTLAHYAAVVDSLEQEISPVDAGSDQYSDKEILHSVAELQDVYAELVSLLNFVKAVSLETSSEPKEFPSSFKCYPEHWVFPSNRLFFWIVKSLHQLPTESRAQTAIRSRLPRLFVPSNGPDISESCVATISDLSFLLQLLNSTNIVLPEISCTSVPANLRNMQKDSTMLLSEKQALETLANVSSSSFIEDMPRKMNEGADSVGTTSFPSFRSRCEATGGFLLTSDSADDSVGNPQWTRQSVGKVPASSCPQNDFPLPGGDTTRNADFHTFRESPSDSSLSRWSRGATTSKFAGSRNKVPNQTNGWSAGDFSGRGASYSLENTDTNGSSTNFNWESKPVGALADTDYISSDFSKASQEWIRAPQETDQSYAPDRQWKEYGPPSGSARRPAVIGGESCEVPPADDYNNWNHSSYDASEGRPSYGPPKHSAQSAGSRGYPEPLEGEGYFQRSYSQPSEYPQPGVGSGDQFDHPHLTKGSGSWDVLSAPKFDYTYGSGGENLPQSSFDRRPTSRGDSYKSDFPNELTTSYTPPVTRGRGRGGRRGSDYASRLRARVTLR</sequence>
<dbReference type="Proteomes" id="UP000281553">
    <property type="component" value="Unassembled WGS sequence"/>
</dbReference>
<name>A0A3P7LRU2_DIBLA</name>
<evidence type="ECO:0000313" key="3">
    <source>
        <dbReference type="Proteomes" id="UP000281553"/>
    </source>
</evidence>
<feature type="region of interest" description="Disordered" evidence="1">
    <location>
        <begin position="685"/>
        <end position="715"/>
    </location>
</feature>
<organism evidence="2 3">
    <name type="scientific">Dibothriocephalus latus</name>
    <name type="common">Fish tapeworm</name>
    <name type="synonym">Diphyllobothrium latum</name>
    <dbReference type="NCBI Taxonomy" id="60516"/>
    <lineage>
        <taxon>Eukaryota</taxon>
        <taxon>Metazoa</taxon>
        <taxon>Spiralia</taxon>
        <taxon>Lophotrochozoa</taxon>
        <taxon>Platyhelminthes</taxon>
        <taxon>Cestoda</taxon>
        <taxon>Eucestoda</taxon>
        <taxon>Diphyllobothriidea</taxon>
        <taxon>Diphyllobothriidae</taxon>
        <taxon>Dibothriocephalus</taxon>
    </lineage>
</organism>
<feature type="compositionally biased region" description="Polar residues" evidence="1">
    <location>
        <begin position="742"/>
        <end position="762"/>
    </location>
</feature>
<dbReference type="AlphaFoldDB" id="A0A3P7LRU2"/>
<keyword evidence="3" id="KW-1185">Reference proteome</keyword>
<proteinExistence type="predicted"/>
<feature type="region of interest" description="Disordered" evidence="1">
    <location>
        <begin position="728"/>
        <end position="766"/>
    </location>
</feature>
<dbReference type="EMBL" id="UYRU01054620">
    <property type="protein sequence ID" value="VDN12738.1"/>
    <property type="molecule type" value="Genomic_DNA"/>
</dbReference>
<dbReference type="Gene3D" id="3.40.50.1010">
    <property type="entry name" value="5'-nuclease"/>
    <property type="match status" value="1"/>
</dbReference>
<evidence type="ECO:0008006" key="4">
    <source>
        <dbReference type="Google" id="ProtNLM"/>
    </source>
</evidence>
<evidence type="ECO:0000256" key="1">
    <source>
        <dbReference type="SAM" id="MobiDB-lite"/>
    </source>
</evidence>